<dbReference type="GO" id="GO:0045259">
    <property type="term" value="C:proton-transporting ATP synthase complex"/>
    <property type="evidence" value="ECO:0007669"/>
    <property type="project" value="UniProtKB-KW"/>
</dbReference>
<dbReference type="InterPro" id="IPR045083">
    <property type="entry name" value="ATP_synth_F0_asu_bact/mt"/>
</dbReference>
<keyword evidence="5 11" id="KW-0812">Transmembrane</keyword>
<evidence type="ECO:0000256" key="12">
    <source>
        <dbReference type="RuleBase" id="RU000483"/>
    </source>
</evidence>
<dbReference type="Gene3D" id="1.20.120.220">
    <property type="entry name" value="ATP synthase, F0 complex, subunit A"/>
    <property type="match status" value="1"/>
</dbReference>
<feature type="transmembrane region" description="Helical" evidence="11">
    <location>
        <begin position="153"/>
        <end position="171"/>
    </location>
</feature>
<evidence type="ECO:0000256" key="8">
    <source>
        <dbReference type="ARBA" id="ARBA00023065"/>
    </source>
</evidence>
<keyword evidence="10 11" id="KW-0066">ATP synthesis</keyword>
<evidence type="ECO:0000256" key="5">
    <source>
        <dbReference type="ARBA" id="ARBA00022692"/>
    </source>
</evidence>
<keyword evidence="7 11" id="KW-1133">Transmembrane helix</keyword>
<dbReference type="NCBIfam" id="TIGR01131">
    <property type="entry name" value="ATP_synt_6_or_A"/>
    <property type="match status" value="1"/>
</dbReference>
<evidence type="ECO:0000256" key="4">
    <source>
        <dbReference type="ARBA" id="ARBA00022547"/>
    </source>
</evidence>
<dbReference type="HAMAP" id="MF_01393">
    <property type="entry name" value="ATP_synth_a_bact"/>
    <property type="match status" value="1"/>
</dbReference>
<evidence type="ECO:0000256" key="7">
    <source>
        <dbReference type="ARBA" id="ARBA00022989"/>
    </source>
</evidence>
<gene>
    <name evidence="11 14" type="primary">atpB</name>
    <name evidence="14" type="ORF">C7S20_06070</name>
</gene>
<dbReference type="GO" id="GO:0046933">
    <property type="term" value="F:proton-transporting ATP synthase activity, rotational mechanism"/>
    <property type="evidence" value="ECO:0007669"/>
    <property type="project" value="UniProtKB-UniRule"/>
</dbReference>
<evidence type="ECO:0000256" key="11">
    <source>
        <dbReference type="HAMAP-Rule" id="MF_01393"/>
    </source>
</evidence>
<dbReference type="InterPro" id="IPR000568">
    <property type="entry name" value="ATP_synth_F0_asu"/>
</dbReference>
<comment type="subcellular location">
    <subcellularLocation>
        <location evidence="11 12">Cell membrane</location>
        <topology evidence="11 12">Multi-pass membrane protein</topology>
    </subcellularLocation>
    <subcellularLocation>
        <location evidence="1">Membrane</location>
        <topology evidence="1">Multi-pass membrane protein</topology>
    </subcellularLocation>
</comment>
<comment type="function">
    <text evidence="11 12">Key component of the proton channel; it plays a direct role in the translocation of protons across the membrane.</text>
</comment>
<keyword evidence="9 11" id="KW-0472">Membrane</keyword>
<evidence type="ECO:0000313" key="15">
    <source>
        <dbReference type="Proteomes" id="UP000241507"/>
    </source>
</evidence>
<protein>
    <recommendedName>
        <fullName evidence="11 12">ATP synthase subunit a</fullName>
    </recommendedName>
    <alternativeName>
        <fullName evidence="11">ATP synthase F0 sector subunit a</fullName>
    </alternativeName>
    <alternativeName>
        <fullName evidence="11">F-ATPase subunit 6</fullName>
    </alternativeName>
</protein>
<keyword evidence="13" id="KW-0732">Signal</keyword>
<dbReference type="PANTHER" id="PTHR11410">
    <property type="entry name" value="ATP SYNTHASE SUBUNIT A"/>
    <property type="match status" value="1"/>
</dbReference>
<dbReference type="OrthoDB" id="9809130at2"/>
<feature type="transmembrane region" description="Helical" evidence="11">
    <location>
        <begin position="266"/>
        <end position="289"/>
    </location>
</feature>
<dbReference type="RefSeq" id="WP_107011644.1">
    <property type="nucleotide sequence ID" value="NZ_CP028136.1"/>
</dbReference>
<dbReference type="SUPFAM" id="SSF81336">
    <property type="entry name" value="F1F0 ATP synthase subunit A"/>
    <property type="match status" value="1"/>
</dbReference>
<feature type="transmembrane region" description="Helical" evidence="11">
    <location>
        <begin position="332"/>
        <end position="359"/>
    </location>
</feature>
<evidence type="ECO:0000256" key="1">
    <source>
        <dbReference type="ARBA" id="ARBA00004141"/>
    </source>
</evidence>
<keyword evidence="11" id="KW-1003">Cell membrane</keyword>
<evidence type="ECO:0000313" key="14">
    <source>
        <dbReference type="EMBL" id="AVR44866.1"/>
    </source>
</evidence>
<evidence type="ECO:0000256" key="3">
    <source>
        <dbReference type="ARBA" id="ARBA00022448"/>
    </source>
</evidence>
<dbReference type="GO" id="GO:0005886">
    <property type="term" value="C:plasma membrane"/>
    <property type="evidence" value="ECO:0007669"/>
    <property type="project" value="UniProtKB-SubCell"/>
</dbReference>
<dbReference type="KEGG" id="grs:C7S20_06070"/>
<evidence type="ECO:0000256" key="13">
    <source>
        <dbReference type="SAM" id="SignalP"/>
    </source>
</evidence>
<dbReference type="CDD" id="cd00310">
    <property type="entry name" value="ATP-synt_Fo_a_6"/>
    <property type="match status" value="1"/>
</dbReference>
<dbReference type="Proteomes" id="UP000241507">
    <property type="component" value="Chromosome"/>
</dbReference>
<sequence length="380" mass="43106">MRKKNIFKFLLGGLFILVSLNLNAQENEHNAGEHEAVAHETEEEHGAINTKEGIKEFVGHHLMDSHYFNLLANGETGEHYGTPLPVIIWDEGLHIFSSARFHNGEELVEIDGNTYRLYHTKIYKTDAEGTIHYGEDGFPTNERPLDFSITKNVVMMLVVALLLFVFFRILAKNYKRSAIPKGLGRFLEPLVVYVRDDIAKPNIGPKYKKYMSFLLTVFFFILLSNLFGLTPLGVNITGNIAVTFALALVTFFIVQFSGNKHYWKHIFWMPGVPVLMKIVLMPIEILGMFTKPFALMIRLFANMTAGHVVVMSLLGLIFIFQNWVAGPTFFGFTIFISIIELLVAFLQAYIFTLLSALYIGMAVEEHSDHPEDHSEDLPVV</sequence>
<evidence type="ECO:0000256" key="10">
    <source>
        <dbReference type="ARBA" id="ARBA00023310"/>
    </source>
</evidence>
<dbReference type="EMBL" id="CP028136">
    <property type="protein sequence ID" value="AVR44866.1"/>
    <property type="molecule type" value="Genomic_DNA"/>
</dbReference>
<feature type="chain" id="PRO_5015348176" description="ATP synthase subunit a" evidence="13">
    <location>
        <begin position="25"/>
        <end position="380"/>
    </location>
</feature>
<dbReference type="AlphaFoldDB" id="A0A2R3Z3M2"/>
<comment type="similarity">
    <text evidence="2 11 12">Belongs to the ATPase A chain family.</text>
</comment>
<name>A0A2R3Z3M2_9FLAO</name>
<feature type="transmembrane region" description="Helical" evidence="11">
    <location>
        <begin position="210"/>
        <end position="230"/>
    </location>
</feature>
<feature type="transmembrane region" description="Helical" evidence="11">
    <location>
        <begin position="236"/>
        <end position="254"/>
    </location>
</feature>
<feature type="transmembrane region" description="Helical" evidence="11">
    <location>
        <begin position="295"/>
        <end position="320"/>
    </location>
</feature>
<feature type="signal peptide" evidence="13">
    <location>
        <begin position="1"/>
        <end position="24"/>
    </location>
</feature>
<keyword evidence="3 11" id="KW-0813">Transport</keyword>
<reference evidence="15" key="1">
    <citation type="submission" date="2018-03" db="EMBL/GenBank/DDBJ databases">
        <title>Gramella fulva sp. nov., isolated from a dry surface of tidal flat.</title>
        <authorList>
            <person name="Hwang S.H."/>
            <person name="Hwang W.M."/>
            <person name="Kang K."/>
            <person name="Ahn T.-Y."/>
        </authorList>
    </citation>
    <scope>NUCLEOTIDE SEQUENCE [LARGE SCALE GENOMIC DNA]</scope>
    <source>
        <strain evidence="15">SH35</strain>
    </source>
</reference>
<keyword evidence="4 11" id="KW-0138">CF(0)</keyword>
<dbReference type="PRINTS" id="PR00123">
    <property type="entry name" value="ATPASEA"/>
</dbReference>
<evidence type="ECO:0000256" key="6">
    <source>
        <dbReference type="ARBA" id="ARBA00022781"/>
    </source>
</evidence>
<keyword evidence="8 11" id="KW-0406">Ion transport</keyword>
<proteinExistence type="inferred from homology"/>
<organism evidence="14 15">
    <name type="scientific">Christiangramia fulva</name>
    <dbReference type="NCBI Taxonomy" id="2126553"/>
    <lineage>
        <taxon>Bacteria</taxon>
        <taxon>Pseudomonadati</taxon>
        <taxon>Bacteroidota</taxon>
        <taxon>Flavobacteriia</taxon>
        <taxon>Flavobacteriales</taxon>
        <taxon>Flavobacteriaceae</taxon>
        <taxon>Christiangramia</taxon>
    </lineage>
</organism>
<dbReference type="InterPro" id="IPR035908">
    <property type="entry name" value="F0_ATP_A_sf"/>
</dbReference>
<evidence type="ECO:0000256" key="9">
    <source>
        <dbReference type="ARBA" id="ARBA00023136"/>
    </source>
</evidence>
<dbReference type="Pfam" id="PF00119">
    <property type="entry name" value="ATP-synt_A"/>
    <property type="match status" value="1"/>
</dbReference>
<keyword evidence="15" id="KW-1185">Reference proteome</keyword>
<evidence type="ECO:0000256" key="2">
    <source>
        <dbReference type="ARBA" id="ARBA00006810"/>
    </source>
</evidence>
<accession>A0A2R3Z3M2</accession>
<dbReference type="PANTHER" id="PTHR11410:SF0">
    <property type="entry name" value="ATP SYNTHASE SUBUNIT A"/>
    <property type="match status" value="1"/>
</dbReference>
<keyword evidence="6 11" id="KW-0375">Hydrogen ion transport</keyword>